<reference evidence="2" key="1">
    <citation type="submission" date="2018-06" db="EMBL/GenBank/DDBJ databases">
        <authorList>
            <person name="Zhirakovskaya E."/>
        </authorList>
    </citation>
    <scope>NUCLEOTIDE SEQUENCE</scope>
</reference>
<accession>A0A3B0SXD2</accession>
<dbReference type="InterPro" id="IPR013693">
    <property type="entry name" value="SpoIID/LytB_N"/>
</dbReference>
<dbReference type="GO" id="GO:0030435">
    <property type="term" value="P:sporulation resulting in formation of a cellular spore"/>
    <property type="evidence" value="ECO:0007669"/>
    <property type="project" value="InterPro"/>
</dbReference>
<evidence type="ECO:0000313" key="2">
    <source>
        <dbReference type="EMBL" id="VAW09190.1"/>
    </source>
</evidence>
<dbReference type="EMBL" id="UOEK01000531">
    <property type="protein sequence ID" value="VAW09190.1"/>
    <property type="molecule type" value="Genomic_DNA"/>
</dbReference>
<evidence type="ECO:0000259" key="1">
    <source>
        <dbReference type="Pfam" id="PF08486"/>
    </source>
</evidence>
<dbReference type="AlphaFoldDB" id="A0A3B0SXD2"/>
<name>A0A3B0SXD2_9ZZZZ</name>
<organism evidence="2">
    <name type="scientific">hydrothermal vent metagenome</name>
    <dbReference type="NCBI Taxonomy" id="652676"/>
    <lineage>
        <taxon>unclassified sequences</taxon>
        <taxon>metagenomes</taxon>
        <taxon>ecological metagenomes</taxon>
    </lineage>
</organism>
<dbReference type="InterPro" id="IPR013486">
    <property type="entry name" value="SpoIID/LytB"/>
</dbReference>
<feature type="domain" description="Sporulation stage II protein D amidase enhancer LytB N-terminal" evidence="1">
    <location>
        <begin position="78"/>
        <end position="174"/>
    </location>
</feature>
<feature type="non-terminal residue" evidence="2">
    <location>
        <position position="411"/>
    </location>
</feature>
<dbReference type="Pfam" id="PF08486">
    <property type="entry name" value="SpoIID"/>
    <property type="match status" value="1"/>
</dbReference>
<dbReference type="NCBIfam" id="TIGR02669">
    <property type="entry name" value="SpoIID_LytB"/>
    <property type="match status" value="1"/>
</dbReference>
<gene>
    <name evidence="2" type="ORF">MNBD_ACTINO02-3228</name>
</gene>
<proteinExistence type="predicted"/>
<protein>
    <recommendedName>
        <fullName evidence="1">Sporulation stage II protein D amidase enhancer LytB N-terminal domain-containing protein</fullName>
    </recommendedName>
</protein>
<sequence>MSVDAGVRQSRGSSTLHRWGFILTVVTILVGSVSPVRAESHAGGSAIADIAIVPRIGTEIVWRNRSYVGELDIATAGTNLSLVEEVALDAYLRGIHEVPLSWPDETLAAQVVAARTYLAWTMDRGRSSSGRKYDFDICATTQCQVYGGSSPGESADEIRWDEAIARTSREILLYEDAPAQALYSSSAGARTRAIQDIWAATAKPYLQAVDSPELEVTPFRSWTVEVPAEAFRRVVAQAGFVVGGVISRVVVVGPGEGLGPERVEIQSELGVTSIPVSRIRGIFNKYGPALYPGLFPGPRPSGRRWPQTILSYTFETSLTGEPTAERSSLAPFLPPSDLPSPLMVVFDGEGWGHAIGMSQWGIKAMGDQGWTYDNMLAHYYSGLRPEDGGRYIPDTVRIGLTWKSPTLEFEA</sequence>